<dbReference type="PATRIC" id="fig|1288298.3.peg.3003"/>
<evidence type="ECO:0000256" key="5">
    <source>
        <dbReference type="PROSITE-ProRule" id="PRU00335"/>
    </source>
</evidence>
<dbReference type="Gene3D" id="1.10.357.10">
    <property type="entry name" value="Tetracycline Repressor, domain 2"/>
    <property type="match status" value="1"/>
</dbReference>
<keyword evidence="3 5" id="KW-0238">DNA-binding</keyword>
<feature type="domain" description="HTH tetR-type" evidence="7">
    <location>
        <begin position="32"/>
        <end position="92"/>
    </location>
</feature>
<dbReference type="HOGENOM" id="CLU_069356_15_4_5"/>
<dbReference type="InterPro" id="IPR009057">
    <property type="entry name" value="Homeodomain-like_sf"/>
</dbReference>
<name>A0A0A0HFZ8_9RHOB</name>
<evidence type="ECO:0000313" key="9">
    <source>
        <dbReference type="Proteomes" id="UP000030021"/>
    </source>
</evidence>
<evidence type="ECO:0000259" key="7">
    <source>
        <dbReference type="PROSITE" id="PS50977"/>
    </source>
</evidence>
<accession>A0A0A0HFZ8</accession>
<comment type="caution">
    <text evidence="8">The sequence shown here is derived from an EMBL/GenBank/DDBJ whole genome shotgun (WGS) entry which is preliminary data.</text>
</comment>
<keyword evidence="1" id="KW-0678">Repressor</keyword>
<dbReference type="PANTHER" id="PTHR30055:SF234">
    <property type="entry name" value="HTH-TYPE TRANSCRIPTIONAL REGULATOR BETI"/>
    <property type="match status" value="1"/>
</dbReference>
<dbReference type="PROSITE" id="PS50977">
    <property type="entry name" value="HTH_TETR_2"/>
    <property type="match status" value="1"/>
</dbReference>
<dbReference type="InterPro" id="IPR039538">
    <property type="entry name" value="BetI_C"/>
</dbReference>
<reference evidence="8 9" key="1">
    <citation type="submission" date="2013-01" db="EMBL/GenBank/DDBJ databases">
        <authorList>
            <person name="Fiebig A."/>
            <person name="Goeker M."/>
            <person name="Klenk H.-P.P."/>
        </authorList>
    </citation>
    <scope>NUCLEOTIDE SEQUENCE [LARGE SCALE GENOMIC DNA]</scope>
    <source>
        <strain evidence="8 9">DSM 17069</strain>
    </source>
</reference>
<gene>
    <name evidence="8" type="ORF">rosmuc_02990</name>
</gene>
<dbReference type="InterPro" id="IPR023772">
    <property type="entry name" value="DNA-bd_HTH_TetR-type_CS"/>
</dbReference>
<dbReference type="PANTHER" id="PTHR30055">
    <property type="entry name" value="HTH-TYPE TRANSCRIPTIONAL REGULATOR RUTR"/>
    <property type="match status" value="1"/>
</dbReference>
<dbReference type="Pfam" id="PF00440">
    <property type="entry name" value="TetR_N"/>
    <property type="match status" value="1"/>
</dbReference>
<dbReference type="SUPFAM" id="SSF46689">
    <property type="entry name" value="Homeodomain-like"/>
    <property type="match status" value="1"/>
</dbReference>
<dbReference type="Proteomes" id="UP000030021">
    <property type="component" value="Unassembled WGS sequence"/>
</dbReference>
<dbReference type="PROSITE" id="PS01081">
    <property type="entry name" value="HTH_TETR_1"/>
    <property type="match status" value="1"/>
</dbReference>
<dbReference type="STRING" id="215743.ROSMUCSMR3_03635"/>
<evidence type="ECO:0000256" key="1">
    <source>
        <dbReference type="ARBA" id="ARBA00022491"/>
    </source>
</evidence>
<dbReference type="InterPro" id="IPR036271">
    <property type="entry name" value="Tet_transcr_reg_TetR-rel_C_sf"/>
</dbReference>
<dbReference type="InterPro" id="IPR001647">
    <property type="entry name" value="HTH_TetR"/>
</dbReference>
<dbReference type="AlphaFoldDB" id="A0A0A0HFZ8"/>
<proteinExistence type="predicted"/>
<dbReference type="RefSeq" id="WP_245875086.1">
    <property type="nucleotide sequence ID" value="NZ_KN293975.1"/>
</dbReference>
<sequence>MRCQSASPDKPMQETATPTSVTGKPRRTEPKTVRRRQLIEATIDSIAKYGIAGTTMSTVTEIAGLSLGLVNFHFQSKQNLLEETLKFLAREHHDHWRRAYGNAGLSARDKLMAIVESHFDPKICTPRKLAVWYAFFGEGGRRTVYRALVDALDDERFALSKRLCREIAREGGYPGPPADTIAHTLEGLYDGLWLNILMYPDTFDRDAARAKVQAYLAMAFPLHFEMPKGARAETACRAEKLG</sequence>
<evidence type="ECO:0000256" key="4">
    <source>
        <dbReference type="ARBA" id="ARBA00023163"/>
    </source>
</evidence>
<keyword evidence="2" id="KW-0805">Transcription regulation</keyword>
<dbReference type="GO" id="GO:0000976">
    <property type="term" value="F:transcription cis-regulatory region binding"/>
    <property type="evidence" value="ECO:0007669"/>
    <property type="project" value="TreeGrafter"/>
</dbReference>
<organism evidence="8 9">
    <name type="scientific">Roseovarius mucosus DSM 17069</name>
    <dbReference type="NCBI Taxonomy" id="1288298"/>
    <lineage>
        <taxon>Bacteria</taxon>
        <taxon>Pseudomonadati</taxon>
        <taxon>Pseudomonadota</taxon>
        <taxon>Alphaproteobacteria</taxon>
        <taxon>Rhodobacterales</taxon>
        <taxon>Roseobacteraceae</taxon>
        <taxon>Roseovarius</taxon>
    </lineage>
</organism>
<keyword evidence="4" id="KW-0804">Transcription</keyword>
<dbReference type="SUPFAM" id="SSF48498">
    <property type="entry name" value="Tetracyclin repressor-like, C-terminal domain"/>
    <property type="match status" value="1"/>
</dbReference>
<feature type="region of interest" description="Disordered" evidence="6">
    <location>
        <begin position="1"/>
        <end position="32"/>
    </location>
</feature>
<feature type="DNA-binding region" description="H-T-H motif" evidence="5">
    <location>
        <begin position="55"/>
        <end position="74"/>
    </location>
</feature>
<protein>
    <submittedName>
        <fullName evidence="8">Transcriptional regulator</fullName>
    </submittedName>
</protein>
<dbReference type="GO" id="GO:0003700">
    <property type="term" value="F:DNA-binding transcription factor activity"/>
    <property type="evidence" value="ECO:0007669"/>
    <property type="project" value="TreeGrafter"/>
</dbReference>
<dbReference type="Pfam" id="PF13977">
    <property type="entry name" value="TetR_C_6"/>
    <property type="match status" value="1"/>
</dbReference>
<evidence type="ECO:0000256" key="6">
    <source>
        <dbReference type="SAM" id="MobiDB-lite"/>
    </source>
</evidence>
<evidence type="ECO:0000256" key="3">
    <source>
        <dbReference type="ARBA" id="ARBA00023125"/>
    </source>
</evidence>
<evidence type="ECO:0000313" key="8">
    <source>
        <dbReference type="EMBL" id="KGM86697.1"/>
    </source>
</evidence>
<dbReference type="InterPro" id="IPR050109">
    <property type="entry name" value="HTH-type_TetR-like_transc_reg"/>
</dbReference>
<evidence type="ECO:0000256" key="2">
    <source>
        <dbReference type="ARBA" id="ARBA00023015"/>
    </source>
</evidence>
<dbReference type="EMBL" id="AONH01000016">
    <property type="protein sequence ID" value="KGM86697.1"/>
    <property type="molecule type" value="Genomic_DNA"/>
</dbReference>
<dbReference type="eggNOG" id="COG1309">
    <property type="taxonomic scope" value="Bacteria"/>
</dbReference>